<accession>A0A9W8NPQ9</accession>
<dbReference type="PANTHER" id="PTHR35186">
    <property type="entry name" value="ANK_REP_REGION DOMAIN-CONTAINING PROTEIN"/>
    <property type="match status" value="1"/>
</dbReference>
<organism evidence="2 3">
    <name type="scientific">Xylaria arbuscula</name>
    <dbReference type="NCBI Taxonomy" id="114810"/>
    <lineage>
        <taxon>Eukaryota</taxon>
        <taxon>Fungi</taxon>
        <taxon>Dikarya</taxon>
        <taxon>Ascomycota</taxon>
        <taxon>Pezizomycotina</taxon>
        <taxon>Sordariomycetes</taxon>
        <taxon>Xylariomycetidae</taxon>
        <taxon>Xylariales</taxon>
        <taxon>Xylariaceae</taxon>
        <taxon>Xylaria</taxon>
    </lineage>
</organism>
<reference evidence="2" key="1">
    <citation type="submission" date="2022-07" db="EMBL/GenBank/DDBJ databases">
        <title>Genome Sequence of Xylaria arbuscula.</title>
        <authorList>
            <person name="Buettner E."/>
        </authorList>
    </citation>
    <scope>NUCLEOTIDE SEQUENCE</scope>
    <source>
        <strain evidence="2">VT107</strain>
    </source>
</reference>
<dbReference type="AlphaFoldDB" id="A0A9W8NPQ9"/>
<dbReference type="InterPro" id="IPR056002">
    <property type="entry name" value="DUF7580"/>
</dbReference>
<protein>
    <recommendedName>
        <fullName evidence="1">DUF7580 domain-containing protein</fullName>
    </recommendedName>
</protein>
<proteinExistence type="predicted"/>
<evidence type="ECO:0000259" key="1">
    <source>
        <dbReference type="Pfam" id="PF24476"/>
    </source>
</evidence>
<sequence>MEVAGLVLGGIPIVLYAFDNYKRCLEPGKNYWRYESTLSMIRSHVFVQQEQLDVTLRNIGLVNPTRVELELHLTKLYSTSKCVEFMAIIDNMETIVRKIMDKLDIDMKGKPQWTTESEDRISWEWRRYWNNALKNIFEKAEIPSLESDSFLNKIQASFNQENCDKARQDYVIMHDMLSKTWTCNCQVHRGNIRLDWHTSKIALADRLLLTVPLEGGSQWNDISVNFQIPVDTTAMQLTNTKRDISPPVPRAPSPSKRDKLKEMFSMGRRSNSSRQSLTIPIAQSTPLQTIPNPRQEIRCLCDYMKHGKDLGTGYITDQNTSNICLLIELAPPASQPRKASSLSSFLGLSKVAQQHPTPVLLSRKQRFSIAAAAVWAILYLYGSPWMNEDWGGKEEIQLFVEGTGAARQLVEYPALECTFKSITRQQSTTRKEKLEVERFQSSQIRNKELFALGILLIELCLGKTFEQIRQESQDHSRPSASLGISSSPIDDFEIANRQTDSIYLEAGDLYGYAVQRCLRCEFPGRDVTKTFEFSPFRQNFFNGVVAPIQATYEVLRQHIV</sequence>
<dbReference type="Proteomes" id="UP001148614">
    <property type="component" value="Unassembled WGS sequence"/>
</dbReference>
<gene>
    <name evidence="2" type="ORF">NPX13_g21</name>
</gene>
<dbReference type="PANTHER" id="PTHR35186:SF4">
    <property type="entry name" value="PRION-INHIBITION AND PROPAGATION HELO DOMAIN-CONTAINING PROTEIN"/>
    <property type="match status" value="1"/>
</dbReference>
<feature type="domain" description="DUF7580" evidence="1">
    <location>
        <begin position="165"/>
        <end position="550"/>
    </location>
</feature>
<dbReference type="Pfam" id="PF24476">
    <property type="entry name" value="DUF7580"/>
    <property type="match status" value="1"/>
</dbReference>
<name>A0A9W8NPQ9_9PEZI</name>
<dbReference type="VEuPathDB" id="FungiDB:F4678DRAFT_413761"/>
<evidence type="ECO:0000313" key="2">
    <source>
        <dbReference type="EMBL" id="KAJ3580542.1"/>
    </source>
</evidence>
<comment type="caution">
    <text evidence="2">The sequence shown here is derived from an EMBL/GenBank/DDBJ whole genome shotgun (WGS) entry which is preliminary data.</text>
</comment>
<evidence type="ECO:0000313" key="3">
    <source>
        <dbReference type="Proteomes" id="UP001148614"/>
    </source>
</evidence>
<dbReference type="EMBL" id="JANPWZ010000001">
    <property type="protein sequence ID" value="KAJ3580542.1"/>
    <property type="molecule type" value="Genomic_DNA"/>
</dbReference>
<keyword evidence="3" id="KW-1185">Reference proteome</keyword>